<organism evidence="1 2">
    <name type="scientific">Dibothriocephalus latus</name>
    <name type="common">Fish tapeworm</name>
    <name type="synonym">Diphyllobothrium latum</name>
    <dbReference type="NCBI Taxonomy" id="60516"/>
    <lineage>
        <taxon>Eukaryota</taxon>
        <taxon>Metazoa</taxon>
        <taxon>Spiralia</taxon>
        <taxon>Lophotrochozoa</taxon>
        <taxon>Platyhelminthes</taxon>
        <taxon>Cestoda</taxon>
        <taxon>Eucestoda</taxon>
        <taxon>Diphyllobothriidea</taxon>
        <taxon>Diphyllobothriidae</taxon>
        <taxon>Dibothriocephalus</taxon>
    </lineage>
</organism>
<feature type="non-terminal residue" evidence="1">
    <location>
        <position position="129"/>
    </location>
</feature>
<dbReference type="OrthoDB" id="9978460at2759"/>
<protein>
    <submittedName>
        <fullName evidence="1">Uncharacterized protein</fullName>
    </submittedName>
</protein>
<sequence length="129" mass="14255">MQMLNPAKWIFFQTRWPPLLAPQQVLDLEKNYPARIPPWKGSTSRLAKDVILFCRQHPKSDCLLLLDPLCALNWAKSCQIESAGSKADVDSAGEIPFCFTSTLWTIRTKKNASGSIAGPIALVAGAQRS</sequence>
<evidence type="ECO:0000313" key="2">
    <source>
        <dbReference type="Proteomes" id="UP000281553"/>
    </source>
</evidence>
<accession>A0A3P7MEI5</accession>
<proteinExistence type="predicted"/>
<dbReference type="AlphaFoldDB" id="A0A3P7MEI5"/>
<evidence type="ECO:0000313" key="1">
    <source>
        <dbReference type="EMBL" id="VDN21943.1"/>
    </source>
</evidence>
<dbReference type="Proteomes" id="UP000281553">
    <property type="component" value="Unassembled WGS sequence"/>
</dbReference>
<name>A0A3P7MEI5_DIBLA</name>
<dbReference type="EMBL" id="UYRU01072187">
    <property type="protein sequence ID" value="VDN21943.1"/>
    <property type="molecule type" value="Genomic_DNA"/>
</dbReference>
<keyword evidence="2" id="KW-1185">Reference proteome</keyword>
<reference evidence="1 2" key="1">
    <citation type="submission" date="2018-11" db="EMBL/GenBank/DDBJ databases">
        <authorList>
            <consortium name="Pathogen Informatics"/>
        </authorList>
    </citation>
    <scope>NUCLEOTIDE SEQUENCE [LARGE SCALE GENOMIC DNA]</scope>
</reference>
<gene>
    <name evidence="1" type="ORF">DILT_LOCUS13939</name>
</gene>